<accession>A0A453CUI6</accession>
<evidence type="ECO:0000313" key="3">
    <source>
        <dbReference type="Proteomes" id="UP000015105"/>
    </source>
</evidence>
<reference evidence="3" key="2">
    <citation type="journal article" date="2017" name="Nat. Plants">
        <title>The Aegilops tauschii genome reveals multiple impacts of transposons.</title>
        <authorList>
            <person name="Zhao G."/>
            <person name="Zou C."/>
            <person name="Li K."/>
            <person name="Wang K."/>
            <person name="Li T."/>
            <person name="Gao L."/>
            <person name="Zhang X."/>
            <person name="Wang H."/>
            <person name="Yang Z."/>
            <person name="Liu X."/>
            <person name="Jiang W."/>
            <person name="Mao L."/>
            <person name="Kong X."/>
            <person name="Jiao Y."/>
            <person name="Jia J."/>
        </authorList>
    </citation>
    <scope>NUCLEOTIDE SEQUENCE [LARGE SCALE GENOMIC DNA]</scope>
    <source>
        <strain evidence="3">cv. AL8/78</strain>
    </source>
</reference>
<dbReference type="EnsemblPlants" id="AET2Gv20967100.1">
    <property type="protein sequence ID" value="AET2Gv20967100.1"/>
    <property type="gene ID" value="AET2Gv20967100"/>
</dbReference>
<evidence type="ECO:0000256" key="1">
    <source>
        <dbReference type="SAM" id="MobiDB-lite"/>
    </source>
</evidence>
<feature type="region of interest" description="Disordered" evidence="1">
    <location>
        <begin position="1"/>
        <end position="149"/>
    </location>
</feature>
<reference evidence="3" key="1">
    <citation type="journal article" date="2014" name="Science">
        <title>Ancient hybridizations among the ancestral genomes of bread wheat.</title>
        <authorList>
            <consortium name="International Wheat Genome Sequencing Consortium,"/>
            <person name="Marcussen T."/>
            <person name="Sandve S.R."/>
            <person name="Heier L."/>
            <person name="Spannagl M."/>
            <person name="Pfeifer M."/>
            <person name="Jakobsen K.S."/>
            <person name="Wulff B.B."/>
            <person name="Steuernagel B."/>
            <person name="Mayer K.F."/>
            <person name="Olsen O.A."/>
        </authorList>
    </citation>
    <scope>NUCLEOTIDE SEQUENCE [LARGE SCALE GENOMIC DNA]</scope>
    <source>
        <strain evidence="3">cv. AL8/78</strain>
    </source>
</reference>
<dbReference type="AlphaFoldDB" id="A0A453CUI6"/>
<feature type="compositionally biased region" description="Basic and acidic residues" evidence="1">
    <location>
        <begin position="17"/>
        <end position="26"/>
    </location>
</feature>
<dbReference type="Proteomes" id="UP000015105">
    <property type="component" value="Chromosome 2D"/>
</dbReference>
<name>A0A453CUI6_AEGTS</name>
<proteinExistence type="predicted"/>
<reference evidence="2" key="5">
    <citation type="journal article" date="2021" name="G3 (Bethesda)">
        <title>Aegilops tauschii genome assembly Aet v5.0 features greater sequence contiguity and improved annotation.</title>
        <authorList>
            <person name="Wang L."/>
            <person name="Zhu T."/>
            <person name="Rodriguez J.C."/>
            <person name="Deal K.R."/>
            <person name="Dubcovsky J."/>
            <person name="McGuire P.E."/>
            <person name="Lux T."/>
            <person name="Spannagl M."/>
            <person name="Mayer K.F.X."/>
            <person name="Baldrich P."/>
            <person name="Meyers B.C."/>
            <person name="Huo N."/>
            <person name="Gu Y.Q."/>
            <person name="Zhou H."/>
            <person name="Devos K.M."/>
            <person name="Bennetzen J.L."/>
            <person name="Unver T."/>
            <person name="Budak H."/>
            <person name="Gulick P.J."/>
            <person name="Galiba G."/>
            <person name="Kalapos B."/>
            <person name="Nelson D.R."/>
            <person name="Li P."/>
            <person name="You F.M."/>
            <person name="Luo M.C."/>
            <person name="Dvorak J."/>
        </authorList>
    </citation>
    <scope>NUCLEOTIDE SEQUENCE [LARGE SCALE GENOMIC DNA]</scope>
    <source>
        <strain evidence="2">cv. AL8/78</strain>
    </source>
</reference>
<evidence type="ECO:0000313" key="2">
    <source>
        <dbReference type="EnsemblPlants" id="AET2Gv20967100.1"/>
    </source>
</evidence>
<reference evidence="2" key="3">
    <citation type="journal article" date="2017" name="Nature">
        <title>Genome sequence of the progenitor of the wheat D genome Aegilops tauschii.</title>
        <authorList>
            <person name="Luo M.C."/>
            <person name="Gu Y.Q."/>
            <person name="Puiu D."/>
            <person name="Wang H."/>
            <person name="Twardziok S.O."/>
            <person name="Deal K.R."/>
            <person name="Huo N."/>
            <person name="Zhu T."/>
            <person name="Wang L."/>
            <person name="Wang Y."/>
            <person name="McGuire P.E."/>
            <person name="Liu S."/>
            <person name="Long H."/>
            <person name="Ramasamy R.K."/>
            <person name="Rodriguez J.C."/>
            <person name="Van S.L."/>
            <person name="Yuan L."/>
            <person name="Wang Z."/>
            <person name="Xia Z."/>
            <person name="Xiao L."/>
            <person name="Anderson O.D."/>
            <person name="Ouyang S."/>
            <person name="Liang Y."/>
            <person name="Zimin A.V."/>
            <person name="Pertea G."/>
            <person name="Qi P."/>
            <person name="Bennetzen J.L."/>
            <person name="Dai X."/>
            <person name="Dawson M.W."/>
            <person name="Muller H.G."/>
            <person name="Kugler K."/>
            <person name="Rivarola-Duarte L."/>
            <person name="Spannagl M."/>
            <person name="Mayer K.F.X."/>
            <person name="Lu F.H."/>
            <person name="Bevan M.W."/>
            <person name="Leroy P."/>
            <person name="Li P."/>
            <person name="You F.M."/>
            <person name="Sun Q."/>
            <person name="Liu Z."/>
            <person name="Lyons E."/>
            <person name="Wicker T."/>
            <person name="Salzberg S.L."/>
            <person name="Devos K.M."/>
            <person name="Dvorak J."/>
        </authorList>
    </citation>
    <scope>NUCLEOTIDE SEQUENCE [LARGE SCALE GENOMIC DNA]</scope>
    <source>
        <strain evidence="2">cv. AL8/78</strain>
    </source>
</reference>
<sequence>MAVWNYRKAGGGASDRQSADDGERLRAGRRRKPAQGTEQGGGAQRPAQQNGGMEPPPRQPRGPATGAAPRAPEARIRGAPAESGRRAPGDARGAGQRKHEADPAPPTRMRGGAAGASDLAQEQDLPDAKRWKQGSTETPRHHLPASRHGLRRPLLRRRRGAGWGWEGLRWCGLGSPVAARKGDAGEGRSVMVLSKEMCRVSF</sequence>
<reference evidence="2" key="4">
    <citation type="submission" date="2019-03" db="UniProtKB">
        <authorList>
            <consortium name="EnsemblPlants"/>
        </authorList>
    </citation>
    <scope>IDENTIFICATION</scope>
</reference>
<keyword evidence="3" id="KW-1185">Reference proteome</keyword>
<protein>
    <submittedName>
        <fullName evidence="2">Uncharacterized protein</fullName>
    </submittedName>
</protein>
<dbReference type="Gramene" id="AET2Gv20967100.1">
    <property type="protein sequence ID" value="AET2Gv20967100.1"/>
    <property type="gene ID" value="AET2Gv20967100"/>
</dbReference>
<feature type="compositionally biased region" description="Low complexity" evidence="1">
    <location>
        <begin position="61"/>
        <end position="71"/>
    </location>
</feature>
<organism evidence="2 3">
    <name type="scientific">Aegilops tauschii subsp. strangulata</name>
    <name type="common">Goatgrass</name>
    <dbReference type="NCBI Taxonomy" id="200361"/>
    <lineage>
        <taxon>Eukaryota</taxon>
        <taxon>Viridiplantae</taxon>
        <taxon>Streptophyta</taxon>
        <taxon>Embryophyta</taxon>
        <taxon>Tracheophyta</taxon>
        <taxon>Spermatophyta</taxon>
        <taxon>Magnoliopsida</taxon>
        <taxon>Liliopsida</taxon>
        <taxon>Poales</taxon>
        <taxon>Poaceae</taxon>
        <taxon>BOP clade</taxon>
        <taxon>Pooideae</taxon>
        <taxon>Triticodae</taxon>
        <taxon>Triticeae</taxon>
        <taxon>Triticinae</taxon>
        <taxon>Aegilops</taxon>
    </lineage>
</organism>